<reference evidence="2" key="1">
    <citation type="journal article" date="2016" name="Environ. Microbiol.">
        <title>The complete genome of a viable archaeum isolated from 123-million-year-old rock salt.</title>
        <authorList>
            <person name="Jaakkola S.T."/>
            <person name="Pfeiffer F."/>
            <person name="Ravantti J.J."/>
            <person name="Guo Q."/>
            <person name="Liu Y."/>
            <person name="Chen X."/>
            <person name="Ma H."/>
            <person name="Yang C."/>
            <person name="Oksanen H.M."/>
            <person name="Bamford D.H."/>
        </authorList>
    </citation>
    <scope>NUCLEOTIDE SEQUENCE</scope>
    <source>
        <strain evidence="2">JI20-1</strain>
    </source>
</reference>
<accession>A0A0U5HTL1</accession>
<gene>
    <name evidence="1" type="ORF">HHUB_2201</name>
</gene>
<evidence type="ECO:0000313" key="2">
    <source>
        <dbReference type="Proteomes" id="UP000066737"/>
    </source>
</evidence>
<evidence type="ECO:0000313" key="1">
    <source>
        <dbReference type="EMBL" id="CQH55221.1"/>
    </source>
</evidence>
<organism evidence="1 2">
    <name type="scientific">Halobacterium hubeiense</name>
    <dbReference type="NCBI Taxonomy" id="1407499"/>
    <lineage>
        <taxon>Archaea</taxon>
        <taxon>Methanobacteriati</taxon>
        <taxon>Methanobacteriota</taxon>
        <taxon>Stenosarchaea group</taxon>
        <taxon>Halobacteria</taxon>
        <taxon>Halobacteriales</taxon>
        <taxon>Halobacteriaceae</taxon>
        <taxon>Halobacterium</taxon>
    </lineage>
</organism>
<dbReference type="Proteomes" id="UP000066737">
    <property type="component" value="Chromosome I"/>
</dbReference>
<keyword evidence="2" id="KW-1185">Reference proteome</keyword>
<dbReference type="RefSeq" id="WP_157533984.1">
    <property type="nucleotide sequence ID" value="NZ_LN831302.1"/>
</dbReference>
<dbReference type="KEGG" id="hhb:Hhub_2201"/>
<dbReference type="STRING" id="1407499.HHUB_2201"/>
<dbReference type="EMBL" id="LN831302">
    <property type="protein sequence ID" value="CQH55221.1"/>
    <property type="molecule type" value="Genomic_DNA"/>
</dbReference>
<dbReference type="GeneID" id="43331051"/>
<dbReference type="OrthoDB" id="346224at2157"/>
<name>A0A0U5HTL1_9EURY</name>
<proteinExistence type="predicted"/>
<sequence>MSDEITFRSSELLLLQNLMDGQNTGIDYGGFDDVRINTARYRGNRGEHLYQSEVLNPAQDGGRVIQIRFHVSYTGDVKDKRVQIRAYEDGHISTSEVPTGTDLLDWVEETVTTVLDNREYLDSLELLLRDWVFKEFGGRSMEDPRSVAERIEDSFENMVSNYFDEEDYQDEEIKIFESLISNIGIKLSQLDLDSSQYPDPPADQSRPTPEGRVKMFFEKYAKWDDEMTSVDFDILWNHLVYLMSGDYDSPIEIIETAEREYAL</sequence>
<dbReference type="AlphaFoldDB" id="A0A0U5HTL1"/>
<protein>
    <submittedName>
        <fullName evidence="1">Uncharacterized protein</fullName>
    </submittedName>
</protein>